<keyword evidence="1" id="KW-0732">Signal</keyword>
<feature type="chain" id="PRO_5020323887" description="SusE outer membrane protein domain-containing protein" evidence="1">
    <location>
        <begin position="27"/>
        <end position="363"/>
    </location>
</feature>
<dbReference type="CDD" id="cd12967">
    <property type="entry name" value="CBM_SusE-F_like_u1"/>
    <property type="match status" value="1"/>
</dbReference>
<protein>
    <recommendedName>
        <fullName evidence="2">SusE outer membrane protein domain-containing protein</fullName>
    </recommendedName>
</protein>
<dbReference type="InterPro" id="IPR025970">
    <property type="entry name" value="SusE"/>
</dbReference>
<evidence type="ECO:0000256" key="1">
    <source>
        <dbReference type="SAM" id="SignalP"/>
    </source>
</evidence>
<gene>
    <name evidence="3" type="ORF">ESB13_16740</name>
</gene>
<accession>A0A4V1MA28</accession>
<organism evidence="3 4">
    <name type="scientific">Filimonas effusa</name>
    <dbReference type="NCBI Taxonomy" id="2508721"/>
    <lineage>
        <taxon>Bacteria</taxon>
        <taxon>Pseudomonadati</taxon>
        <taxon>Bacteroidota</taxon>
        <taxon>Chitinophagia</taxon>
        <taxon>Chitinophagales</taxon>
        <taxon>Chitinophagaceae</taxon>
        <taxon>Filimonas</taxon>
    </lineage>
</organism>
<name>A0A4V1MA28_9BACT</name>
<evidence type="ECO:0000313" key="4">
    <source>
        <dbReference type="Proteomes" id="UP000290545"/>
    </source>
</evidence>
<sequence length="363" mass="38662">MKCLQLNKLKMKKHIIGLLSVLLLFAACKKDESLSVYKVPAGVPSFTSSISAIVLDSTKKNNEAVAFAWSEVNFGINAAVTYSLQFDVSGGKFENPQTTVIGDDMHTASVTVAALNAAALGRGLPAEVKGKLDVRVKAEVKQNGTSTNPSAIPATYSAVISIDVTPYPGADYPKLWVSGSFQSWSASTAIPLADTGFNGAYEGYVYFPATSSDLLFKILTAQNWDNAYGYVSDTKMALGASGNFWAPAAGLVKINANTETKDWSALTTTWSLVGDAVADDWNTDIPLTYDEATGALVNNSVAIKATGAFKFRANKAWTLNYGVDNNKLKVDGSNLTAPQGAGNYKVTLNLTKAGNYTWSVQKL</sequence>
<dbReference type="Proteomes" id="UP000290545">
    <property type="component" value="Unassembled WGS sequence"/>
</dbReference>
<dbReference type="PROSITE" id="PS51257">
    <property type="entry name" value="PROKAR_LIPOPROTEIN"/>
    <property type="match status" value="1"/>
</dbReference>
<keyword evidence="4" id="KW-1185">Reference proteome</keyword>
<reference evidence="3 4" key="1">
    <citation type="submission" date="2019-01" db="EMBL/GenBank/DDBJ databases">
        <title>Filimonas sp. strain TTM-71.</title>
        <authorList>
            <person name="Chen W.-M."/>
        </authorList>
    </citation>
    <scope>NUCLEOTIDE SEQUENCE [LARGE SCALE GENOMIC DNA]</scope>
    <source>
        <strain evidence="3 4">TTM-71</strain>
    </source>
</reference>
<evidence type="ECO:0000313" key="3">
    <source>
        <dbReference type="EMBL" id="RXK83724.1"/>
    </source>
</evidence>
<dbReference type="EMBL" id="SDHZ01000002">
    <property type="protein sequence ID" value="RXK83724.1"/>
    <property type="molecule type" value="Genomic_DNA"/>
</dbReference>
<dbReference type="Gene3D" id="2.60.40.3620">
    <property type="match status" value="2"/>
</dbReference>
<dbReference type="OrthoDB" id="975117at2"/>
<dbReference type="AlphaFoldDB" id="A0A4V1MA28"/>
<feature type="domain" description="SusE outer membrane protein" evidence="2">
    <location>
        <begin position="30"/>
        <end position="137"/>
    </location>
</feature>
<evidence type="ECO:0000259" key="2">
    <source>
        <dbReference type="Pfam" id="PF14292"/>
    </source>
</evidence>
<proteinExistence type="predicted"/>
<dbReference type="Pfam" id="PF14292">
    <property type="entry name" value="SusE"/>
    <property type="match status" value="1"/>
</dbReference>
<comment type="caution">
    <text evidence="3">The sequence shown here is derived from an EMBL/GenBank/DDBJ whole genome shotgun (WGS) entry which is preliminary data.</text>
</comment>
<feature type="signal peptide" evidence="1">
    <location>
        <begin position="1"/>
        <end position="26"/>
    </location>
</feature>